<dbReference type="InterPro" id="IPR052188">
    <property type="entry name" value="Ni-pincer_cofactor_biosynth"/>
</dbReference>
<dbReference type="CDD" id="cd01990">
    <property type="entry name" value="LarE-like"/>
    <property type="match status" value="1"/>
</dbReference>
<dbReference type="STRING" id="1758689.SGUI_3205"/>
<dbReference type="Pfam" id="PF00733">
    <property type="entry name" value="Asn_synthase"/>
    <property type="match status" value="1"/>
</dbReference>
<dbReference type="NCBIfam" id="TIGR00268">
    <property type="entry name" value="ATP-dependent sacrificial sulfur transferase LarE"/>
    <property type="match status" value="1"/>
</dbReference>
<sequence length="282" mass="30524">MLTAEPEHLRDALAAFRRGLAGVGRLGVAYSGGVDSCVLLALALRELGPDRVVAVTALSPSLAARDRRRARAVAEGLGATLVEVTTREGEREAYRRNDVDRCYHCKDELFAVIDTQLLARHGLDAVAYGENADDALRPDRPGSRAAHEHRVLRPLADAGMTKEVVREVATWLDLPTAQAPASPCLASRIPHHERVTPEKLAQVERAEDVVLALGVPDVRVRHHGDLARIEVPVEHLPTVLAARAEVVAQFRRIGFRHTTIDLAGLQSGVFTLEAMGLRGAVG</sequence>
<feature type="active site" description="Nucleophile and sulfur donor" evidence="1">
    <location>
        <position position="184"/>
    </location>
</feature>
<dbReference type="PANTHER" id="PTHR43169">
    <property type="entry name" value="EXSB FAMILY PROTEIN"/>
    <property type="match status" value="1"/>
</dbReference>
<dbReference type="EC" id="6.3.5.2" evidence="3"/>
<dbReference type="InterPro" id="IPR005232">
    <property type="entry name" value="LarE"/>
</dbReference>
<dbReference type="RefSeq" id="WP_237141394.1">
    <property type="nucleotide sequence ID" value="NZ_CP014989.1"/>
</dbReference>
<evidence type="ECO:0000313" key="3">
    <source>
        <dbReference type="EMBL" id="ANS80601.1"/>
    </source>
</evidence>
<evidence type="ECO:0000256" key="1">
    <source>
        <dbReference type="PIRSR" id="PIRSR006661-1"/>
    </source>
</evidence>
<evidence type="ECO:0000259" key="2">
    <source>
        <dbReference type="Pfam" id="PF00733"/>
    </source>
</evidence>
<keyword evidence="3" id="KW-0436">Ligase</keyword>
<dbReference type="EMBL" id="CP014989">
    <property type="protein sequence ID" value="ANS80601.1"/>
    <property type="molecule type" value="Genomic_DNA"/>
</dbReference>
<proteinExistence type="predicted"/>
<dbReference type="KEGG" id="serj:SGUI_3205"/>
<dbReference type="Gene3D" id="3.40.50.620">
    <property type="entry name" value="HUPs"/>
    <property type="match status" value="1"/>
</dbReference>
<protein>
    <submittedName>
        <fullName evidence="3">GMP synthase</fullName>
        <ecNumber evidence="3">6.3.5.2</ecNumber>
    </submittedName>
</protein>
<dbReference type="SUPFAM" id="SSF52402">
    <property type="entry name" value="Adenine nucleotide alpha hydrolases-like"/>
    <property type="match status" value="1"/>
</dbReference>
<dbReference type="InterPro" id="IPR001962">
    <property type="entry name" value="Asn_synthase"/>
</dbReference>
<dbReference type="PANTHER" id="PTHR43169:SF2">
    <property type="entry name" value="NAD_GMP SYNTHASE DOMAIN-CONTAINING PROTEIN"/>
    <property type="match status" value="1"/>
</dbReference>
<dbReference type="AlphaFoldDB" id="A0A1B1NGS1"/>
<dbReference type="InterPro" id="IPR014729">
    <property type="entry name" value="Rossmann-like_a/b/a_fold"/>
</dbReference>
<feature type="domain" description="Asparagine synthetase" evidence="2">
    <location>
        <begin position="15"/>
        <end position="94"/>
    </location>
</feature>
<name>A0A1B1NGS1_9MICO</name>
<dbReference type="GO" id="GO:0016783">
    <property type="term" value="F:sulfurtransferase activity"/>
    <property type="evidence" value="ECO:0007669"/>
    <property type="project" value="InterPro"/>
</dbReference>
<dbReference type="Proteomes" id="UP000092482">
    <property type="component" value="Chromosome"/>
</dbReference>
<organism evidence="3 4">
    <name type="scientific">Serinicoccus hydrothermalis</name>
    <dbReference type="NCBI Taxonomy" id="1758689"/>
    <lineage>
        <taxon>Bacteria</taxon>
        <taxon>Bacillati</taxon>
        <taxon>Actinomycetota</taxon>
        <taxon>Actinomycetes</taxon>
        <taxon>Micrococcales</taxon>
        <taxon>Ornithinimicrobiaceae</taxon>
        <taxon>Serinicoccus</taxon>
    </lineage>
</organism>
<dbReference type="PIRSF" id="PIRSF006661">
    <property type="entry name" value="PP-lp_UCP006661"/>
    <property type="match status" value="1"/>
</dbReference>
<reference evidence="3 4" key="1">
    <citation type="submission" date="2016-03" db="EMBL/GenBank/DDBJ databases">
        <title>Shallow-sea hydrothermal system.</title>
        <authorList>
            <person name="Tang K."/>
        </authorList>
    </citation>
    <scope>NUCLEOTIDE SEQUENCE [LARGE SCALE GENOMIC DNA]</scope>
    <source>
        <strain evidence="3 4">JLT9</strain>
    </source>
</reference>
<dbReference type="GO" id="GO:0006529">
    <property type="term" value="P:asparagine biosynthetic process"/>
    <property type="evidence" value="ECO:0007669"/>
    <property type="project" value="InterPro"/>
</dbReference>
<keyword evidence="4" id="KW-1185">Reference proteome</keyword>
<dbReference type="GO" id="GO:0003922">
    <property type="term" value="F:GMP synthase (glutamine-hydrolyzing) activity"/>
    <property type="evidence" value="ECO:0007669"/>
    <property type="project" value="UniProtKB-EC"/>
</dbReference>
<gene>
    <name evidence="3" type="ORF">SGUI_3205</name>
</gene>
<evidence type="ECO:0000313" key="4">
    <source>
        <dbReference type="Proteomes" id="UP000092482"/>
    </source>
</evidence>
<dbReference type="GO" id="GO:0004066">
    <property type="term" value="F:asparagine synthase (glutamine-hydrolyzing) activity"/>
    <property type="evidence" value="ECO:0007669"/>
    <property type="project" value="InterPro"/>
</dbReference>
<accession>A0A1B1NGS1</accession>
<dbReference type="PATRIC" id="fig|1758689.4.peg.3345"/>